<dbReference type="PANTHER" id="PTHR11560">
    <property type="entry name" value="39S RIBOSOMAL PROTEIN L10, MITOCHONDRIAL"/>
    <property type="match status" value="1"/>
</dbReference>
<dbReference type="GO" id="GO:1990904">
    <property type="term" value="C:ribonucleoprotein complex"/>
    <property type="evidence" value="ECO:0007669"/>
    <property type="project" value="UniProtKB-KW"/>
</dbReference>
<reference evidence="6 7" key="1">
    <citation type="submission" date="2019-12" db="EMBL/GenBank/DDBJ databases">
        <title>Genome sequenceing of Clostridium bovifaecis.</title>
        <authorList>
            <person name="Yao Y."/>
        </authorList>
    </citation>
    <scope>NUCLEOTIDE SEQUENCE [LARGE SCALE GENOMIC DNA]</scope>
    <source>
        <strain evidence="6 7">BXX</strain>
    </source>
</reference>
<dbReference type="AlphaFoldDB" id="A0A6I6F5L4"/>
<keyword evidence="3 5" id="KW-0687">Ribonucleoprotein</keyword>
<dbReference type="InterPro" id="IPR047865">
    <property type="entry name" value="Ribosomal_uL10_bac_type"/>
</dbReference>
<dbReference type="Pfam" id="PF00466">
    <property type="entry name" value="Ribosomal_L10"/>
    <property type="match status" value="1"/>
</dbReference>
<dbReference type="CDD" id="cd05797">
    <property type="entry name" value="Ribosomal_L10"/>
    <property type="match status" value="1"/>
</dbReference>
<keyword evidence="5" id="KW-0699">rRNA-binding</keyword>
<dbReference type="EMBL" id="CP046522">
    <property type="protein sequence ID" value="QGU96504.1"/>
    <property type="molecule type" value="Genomic_DNA"/>
</dbReference>
<keyword evidence="2 5" id="KW-0689">Ribosomal protein</keyword>
<dbReference type="Proteomes" id="UP000422764">
    <property type="component" value="Chromosome"/>
</dbReference>
<dbReference type="InterPro" id="IPR022973">
    <property type="entry name" value="Ribosomal_uL10_bac"/>
</dbReference>
<dbReference type="InterPro" id="IPR001790">
    <property type="entry name" value="Ribosomal_uL10"/>
</dbReference>
<evidence type="ECO:0000313" key="7">
    <source>
        <dbReference type="Proteomes" id="UP000422764"/>
    </source>
</evidence>
<accession>A0A6I6F5L4</accession>
<proteinExistence type="inferred from homology"/>
<dbReference type="NCBIfam" id="NF000955">
    <property type="entry name" value="PRK00099.1-1"/>
    <property type="match status" value="1"/>
</dbReference>
<dbReference type="Gene3D" id="6.10.250.290">
    <property type="match status" value="1"/>
</dbReference>
<dbReference type="Gene3D" id="3.30.70.1730">
    <property type="match status" value="1"/>
</dbReference>
<dbReference type="GO" id="GO:0070180">
    <property type="term" value="F:large ribosomal subunit rRNA binding"/>
    <property type="evidence" value="ECO:0007669"/>
    <property type="project" value="UniProtKB-UniRule"/>
</dbReference>
<evidence type="ECO:0000256" key="2">
    <source>
        <dbReference type="ARBA" id="ARBA00022980"/>
    </source>
</evidence>
<dbReference type="SUPFAM" id="SSF160369">
    <property type="entry name" value="Ribosomal protein L10-like"/>
    <property type="match status" value="1"/>
</dbReference>
<evidence type="ECO:0000256" key="3">
    <source>
        <dbReference type="ARBA" id="ARBA00023274"/>
    </source>
</evidence>
<evidence type="ECO:0000256" key="5">
    <source>
        <dbReference type="HAMAP-Rule" id="MF_00362"/>
    </source>
</evidence>
<evidence type="ECO:0000313" key="6">
    <source>
        <dbReference type="EMBL" id="QGU96504.1"/>
    </source>
</evidence>
<comment type="function">
    <text evidence="5">Forms part of the ribosomal stalk, playing a central role in the interaction of the ribosome with GTP-bound translation factors.</text>
</comment>
<keyword evidence="7" id="KW-1185">Reference proteome</keyword>
<protein>
    <recommendedName>
        <fullName evidence="4 5">Large ribosomal subunit protein uL10</fullName>
    </recommendedName>
</protein>
<dbReference type="InterPro" id="IPR043141">
    <property type="entry name" value="Ribosomal_uL10-like_sf"/>
</dbReference>
<dbReference type="GO" id="GO:0006412">
    <property type="term" value="P:translation"/>
    <property type="evidence" value="ECO:0007669"/>
    <property type="project" value="UniProtKB-UniRule"/>
</dbReference>
<keyword evidence="5" id="KW-0694">RNA-binding</keyword>
<dbReference type="GO" id="GO:0005840">
    <property type="term" value="C:ribosome"/>
    <property type="evidence" value="ECO:0007669"/>
    <property type="project" value="UniProtKB-KW"/>
</dbReference>
<sequence>MTGKNRQLKEAKVQEIREKFEKAQSIVLASYQGLNVEEDTELRKKLREAGVEYKVYKNTLVTLAAKELGLEGIAEYLEGPVSVAIGYEDATAPARILNDFAKDHKKLELKAGIVEGQIFDQAKIQELATIPPKEVLVAKLLGSLKAPLSKFVYLINAIAEKNGSAETAE</sequence>
<evidence type="ECO:0000256" key="1">
    <source>
        <dbReference type="ARBA" id="ARBA00008889"/>
    </source>
</evidence>
<name>A0A6I6F5L4_9CLOT</name>
<comment type="similarity">
    <text evidence="1 5">Belongs to the universal ribosomal protein uL10 family.</text>
</comment>
<organism evidence="6 7">
    <name type="scientific">Clostridium bovifaecis</name>
    <dbReference type="NCBI Taxonomy" id="2184719"/>
    <lineage>
        <taxon>Bacteria</taxon>
        <taxon>Bacillati</taxon>
        <taxon>Bacillota</taxon>
        <taxon>Clostridia</taxon>
        <taxon>Eubacteriales</taxon>
        <taxon>Clostridiaceae</taxon>
        <taxon>Clostridium</taxon>
    </lineage>
</organism>
<dbReference type="HAMAP" id="MF_00362">
    <property type="entry name" value="Ribosomal_uL10"/>
    <property type="match status" value="1"/>
</dbReference>
<comment type="subunit">
    <text evidence="5">Part of the ribosomal stalk of the 50S ribosomal subunit. The N-terminus interacts with L11 and the large rRNA to form the base of the stalk. The C-terminus forms an elongated spine to which L12 dimers bind in a sequential fashion forming a multimeric L10(L12)X complex.</text>
</comment>
<gene>
    <name evidence="5" type="primary">rplJ</name>
    <name evidence="6" type="ORF">GOM49_16580</name>
</gene>
<evidence type="ECO:0000256" key="4">
    <source>
        <dbReference type="ARBA" id="ARBA00035202"/>
    </source>
</evidence>